<proteinExistence type="inferred from homology"/>
<evidence type="ECO:0000256" key="10">
    <source>
        <dbReference type="PROSITE-ProRule" id="PRU01360"/>
    </source>
</evidence>
<keyword evidence="4" id="KW-0406">Ion transport</keyword>
<keyword evidence="3 10" id="KW-1134">Transmembrane beta strand</keyword>
<gene>
    <name evidence="15" type="primary">btuB_24</name>
    <name evidence="15" type="ORF">GCM10011487_66630</name>
</gene>
<evidence type="ECO:0000256" key="11">
    <source>
        <dbReference type="RuleBase" id="RU003357"/>
    </source>
</evidence>
<evidence type="ECO:0000256" key="8">
    <source>
        <dbReference type="ARBA" id="ARBA00023136"/>
    </source>
</evidence>
<accession>A0A829YPC0</accession>
<dbReference type="Gene3D" id="2.40.170.20">
    <property type="entry name" value="TonB-dependent receptor, beta-barrel domain"/>
    <property type="match status" value="1"/>
</dbReference>
<dbReference type="PROSITE" id="PS52016">
    <property type="entry name" value="TONB_DEPENDENT_REC_3"/>
    <property type="match status" value="1"/>
</dbReference>
<keyword evidence="6" id="KW-0408">Iron</keyword>
<dbReference type="CDD" id="cd01347">
    <property type="entry name" value="ligand_gated_channel"/>
    <property type="match status" value="1"/>
</dbReference>
<dbReference type="PANTHER" id="PTHR47234:SF2">
    <property type="entry name" value="TONB-DEPENDENT RECEPTOR"/>
    <property type="match status" value="1"/>
</dbReference>
<protein>
    <submittedName>
        <fullName evidence="15">TonB-dependent receptor</fullName>
    </submittedName>
</protein>
<keyword evidence="8 10" id="KW-0472">Membrane</keyword>
<keyword evidence="2 10" id="KW-0813">Transport</keyword>
<dbReference type="InterPro" id="IPR011662">
    <property type="entry name" value="Secretin/TonB_short_N"/>
</dbReference>
<dbReference type="PANTHER" id="PTHR47234">
    <property type="match status" value="1"/>
</dbReference>
<keyword evidence="5 10" id="KW-0812">Transmembrane</keyword>
<dbReference type="Pfam" id="PF07660">
    <property type="entry name" value="STN"/>
    <property type="match status" value="1"/>
</dbReference>
<dbReference type="GO" id="GO:0006826">
    <property type="term" value="P:iron ion transport"/>
    <property type="evidence" value="ECO:0007669"/>
    <property type="project" value="UniProtKB-KW"/>
</dbReference>
<evidence type="ECO:0000256" key="5">
    <source>
        <dbReference type="ARBA" id="ARBA00022692"/>
    </source>
</evidence>
<dbReference type="Gene3D" id="3.55.50.30">
    <property type="match status" value="1"/>
</dbReference>
<evidence type="ECO:0000256" key="4">
    <source>
        <dbReference type="ARBA" id="ARBA00022496"/>
    </source>
</evidence>
<evidence type="ECO:0000256" key="12">
    <source>
        <dbReference type="SAM" id="MobiDB-lite"/>
    </source>
</evidence>
<keyword evidence="13" id="KW-0732">Signal</keyword>
<dbReference type="InterPro" id="IPR012910">
    <property type="entry name" value="Plug_dom"/>
</dbReference>
<evidence type="ECO:0000256" key="9">
    <source>
        <dbReference type="ARBA" id="ARBA00023237"/>
    </source>
</evidence>
<dbReference type="Pfam" id="PF00593">
    <property type="entry name" value="TonB_dep_Rec_b-barrel"/>
    <property type="match status" value="1"/>
</dbReference>
<comment type="caution">
    <text evidence="15">The sequence shown here is derived from an EMBL/GenBank/DDBJ whole genome shotgun (WGS) entry which is preliminary data.</text>
</comment>
<dbReference type="SMART" id="SM00965">
    <property type="entry name" value="STN"/>
    <property type="match status" value="1"/>
</dbReference>
<dbReference type="Pfam" id="PF07715">
    <property type="entry name" value="Plug"/>
    <property type="match status" value="1"/>
</dbReference>
<reference evidence="16" key="1">
    <citation type="submission" date="2020-01" db="EMBL/GenBank/DDBJ databases">
        <title>'Steroidobacter agaridevorans' sp. nov., agar-degrading bacteria isolated from rhizosphere soils.</title>
        <authorList>
            <person name="Ikenaga M."/>
            <person name="Kataoka M."/>
            <person name="Murouchi A."/>
            <person name="Katsuragi S."/>
            <person name="Sakai M."/>
        </authorList>
    </citation>
    <scope>NUCLEOTIDE SEQUENCE [LARGE SCALE GENOMIC DNA]</scope>
    <source>
        <strain evidence="16">YU21-B</strain>
    </source>
</reference>
<keyword evidence="9 10" id="KW-0998">Cell outer membrane</keyword>
<evidence type="ECO:0000256" key="6">
    <source>
        <dbReference type="ARBA" id="ARBA00023004"/>
    </source>
</evidence>
<dbReference type="Gene3D" id="2.170.130.10">
    <property type="entry name" value="TonB-dependent receptor, plug domain"/>
    <property type="match status" value="1"/>
</dbReference>
<organism evidence="15 16">
    <name type="scientific">Steroidobacter agaridevorans</name>
    <dbReference type="NCBI Taxonomy" id="2695856"/>
    <lineage>
        <taxon>Bacteria</taxon>
        <taxon>Pseudomonadati</taxon>
        <taxon>Pseudomonadota</taxon>
        <taxon>Gammaproteobacteria</taxon>
        <taxon>Steroidobacterales</taxon>
        <taxon>Steroidobacteraceae</taxon>
        <taxon>Steroidobacter</taxon>
    </lineage>
</organism>
<sequence length="1042" mass="110815">MRTRLSLSFAIACALASPPALLIADQCFAQSETRLELEQQPLSAALRALGNQTKTNILFDPVAVRDLDAPAVMDATDIEDALTKILAGSGLTYRFIDARTVTLIPLDAKRHATSEVSSMHNGRQSVRLAQAPTSSSSAPGADADQSGAVDTSGMTTESIEMVLVTGTRIQRSGFTTPTPVTVVESADFEARATTNIADYLNDLPAFLPSQTPTTNTIATGGVGNFLNLRGLGGERTLLLVDGRRHVPTTNVGTVSVNMIPALLIDRVEVVTGGASAAYGSDAVAGVVNMIFDRDLEGFRGEMQSGIAERGDNEEWRVALAFGTHFAAGRGHFSIAAEGFDNDGIQYQRDRPWGARDWGIVLNPAYAPGNGEPQKLLLPDTGLSMASEGGLVLSGPFAGMQFAPDGSLAPFNPGYSGGGLIAQGGDGPYAGSQAVLAVPLKRHNVFARGSYDITENLTGLLEASYAEQEANNHNLVQPFNFGDILIRADNAFLSPDLRAQLVAAGVPGFALSRLNTDFGFVQANDKVETKRAVASLRGSFGASWTWDAYYQYGRSERENIDPGNVIKANMTSALDAVIDPISGDAECRSGAPGCVPLNVLGFGAPSQAALDYIHGTASVFTLVEQDVVAASMQGTAFDNWAGAVSVAFGAEYRKDSVSTTVDSISASDGFLIGNQKPVQGEIEVKEAFTEVVLPLLTDLPLAQRSELNVAARVTDYSTSGSVTTWKAGLSHSFNDAIRVRATRSRDIRAPNVFELYSRSGTGFWPVVDPATGTSLLVQSTLLPNPGLEPEEADTTVFGIVLQPTFAPGLRLSVDYFDIELQDAIGQLAPPDILNRCAAGVTALCDYVVRDGSGNIVAVNRSQLNLVERRIRGLDFEAHYSLPLSNFGLASSGVLGLRLLATYTDELSYNDGSRDIDQAGALAGDGSLPGLPRVRGYGSISYSDGPLVLHLGARYVGAADRDNSDPPLEFEVDHFPSQVYFDTSIQYTLLNEQANRVQLFANVSNLLDEEPVITGRDVFFSAATNPLHYDVIGRAYSAGIRFSF</sequence>
<dbReference type="InterPro" id="IPR000531">
    <property type="entry name" value="Beta-barrel_TonB"/>
</dbReference>
<name>A0A829YPC0_9GAMM</name>
<dbReference type="GO" id="GO:0009279">
    <property type="term" value="C:cell outer membrane"/>
    <property type="evidence" value="ECO:0007669"/>
    <property type="project" value="UniProtKB-SubCell"/>
</dbReference>
<evidence type="ECO:0000313" key="16">
    <source>
        <dbReference type="Proteomes" id="UP000445000"/>
    </source>
</evidence>
<feature type="chain" id="PRO_5032727821" evidence="13">
    <location>
        <begin position="23"/>
        <end position="1042"/>
    </location>
</feature>
<feature type="signal peptide" evidence="13">
    <location>
        <begin position="1"/>
        <end position="22"/>
    </location>
</feature>
<dbReference type="RefSeq" id="WP_161816244.1">
    <property type="nucleotide sequence ID" value="NZ_BLJN01000009.1"/>
</dbReference>
<keyword evidence="16" id="KW-1185">Reference proteome</keyword>
<keyword evidence="4" id="KW-0410">Iron transport</keyword>
<feature type="domain" description="Secretin/TonB short N-terminal" evidence="14">
    <location>
        <begin position="55"/>
        <end position="106"/>
    </location>
</feature>
<evidence type="ECO:0000256" key="7">
    <source>
        <dbReference type="ARBA" id="ARBA00023077"/>
    </source>
</evidence>
<evidence type="ECO:0000256" key="3">
    <source>
        <dbReference type="ARBA" id="ARBA00022452"/>
    </source>
</evidence>
<evidence type="ECO:0000256" key="2">
    <source>
        <dbReference type="ARBA" id="ARBA00022448"/>
    </source>
</evidence>
<evidence type="ECO:0000256" key="13">
    <source>
        <dbReference type="SAM" id="SignalP"/>
    </source>
</evidence>
<dbReference type="Proteomes" id="UP000445000">
    <property type="component" value="Unassembled WGS sequence"/>
</dbReference>
<feature type="compositionally biased region" description="Polar residues" evidence="12">
    <location>
        <begin position="114"/>
        <end position="124"/>
    </location>
</feature>
<comment type="similarity">
    <text evidence="10 11">Belongs to the TonB-dependent receptor family.</text>
</comment>
<evidence type="ECO:0000313" key="15">
    <source>
        <dbReference type="EMBL" id="GFE84663.1"/>
    </source>
</evidence>
<feature type="region of interest" description="Disordered" evidence="12">
    <location>
        <begin position="113"/>
        <end position="153"/>
    </location>
</feature>
<comment type="subcellular location">
    <subcellularLocation>
        <location evidence="1 10">Cell outer membrane</location>
        <topology evidence="1 10">Multi-pass membrane protein</topology>
    </subcellularLocation>
</comment>
<dbReference type="InterPro" id="IPR039426">
    <property type="entry name" value="TonB-dep_rcpt-like"/>
</dbReference>
<dbReference type="EMBL" id="BLJN01000009">
    <property type="protein sequence ID" value="GFE84663.1"/>
    <property type="molecule type" value="Genomic_DNA"/>
</dbReference>
<dbReference type="InterPro" id="IPR037066">
    <property type="entry name" value="Plug_dom_sf"/>
</dbReference>
<dbReference type="AlphaFoldDB" id="A0A829YPC0"/>
<dbReference type="SUPFAM" id="SSF56935">
    <property type="entry name" value="Porins"/>
    <property type="match status" value="1"/>
</dbReference>
<keyword evidence="15" id="KW-0675">Receptor</keyword>
<evidence type="ECO:0000259" key="14">
    <source>
        <dbReference type="SMART" id="SM00965"/>
    </source>
</evidence>
<evidence type="ECO:0000256" key="1">
    <source>
        <dbReference type="ARBA" id="ARBA00004571"/>
    </source>
</evidence>
<dbReference type="InterPro" id="IPR036942">
    <property type="entry name" value="Beta-barrel_TonB_sf"/>
</dbReference>
<keyword evidence="7 11" id="KW-0798">TonB box</keyword>